<gene>
    <name evidence="2" type="ORF">EYF80_001412</name>
</gene>
<dbReference type="Proteomes" id="UP000314294">
    <property type="component" value="Unassembled WGS sequence"/>
</dbReference>
<evidence type="ECO:0000313" key="3">
    <source>
        <dbReference type="Proteomes" id="UP000314294"/>
    </source>
</evidence>
<proteinExistence type="predicted"/>
<accession>A0A4Z2JD82</accession>
<evidence type="ECO:0000313" key="2">
    <source>
        <dbReference type="EMBL" id="TNN88196.1"/>
    </source>
</evidence>
<reference evidence="2 3" key="1">
    <citation type="submission" date="2019-03" db="EMBL/GenBank/DDBJ databases">
        <title>First draft genome of Liparis tanakae, snailfish: a comprehensive survey of snailfish specific genes.</title>
        <authorList>
            <person name="Kim W."/>
            <person name="Song I."/>
            <person name="Jeong J.-H."/>
            <person name="Kim D."/>
            <person name="Kim S."/>
            <person name="Ryu S."/>
            <person name="Song J.Y."/>
            <person name="Lee S.K."/>
        </authorList>
    </citation>
    <scope>NUCLEOTIDE SEQUENCE [LARGE SCALE GENOMIC DNA]</scope>
    <source>
        <tissue evidence="2">Muscle</tissue>
    </source>
</reference>
<protein>
    <submittedName>
        <fullName evidence="2">Uncharacterized protein</fullName>
    </submittedName>
</protein>
<evidence type="ECO:0000256" key="1">
    <source>
        <dbReference type="SAM" id="MobiDB-lite"/>
    </source>
</evidence>
<feature type="region of interest" description="Disordered" evidence="1">
    <location>
        <begin position="1"/>
        <end position="110"/>
    </location>
</feature>
<dbReference type="AlphaFoldDB" id="A0A4Z2JD82"/>
<dbReference type="EMBL" id="SRLO01000006">
    <property type="protein sequence ID" value="TNN88196.1"/>
    <property type="molecule type" value="Genomic_DNA"/>
</dbReference>
<name>A0A4Z2JD82_9TELE</name>
<sequence length="110" mass="11936">MAEAPEAAGARSPPLSVTRPRLVLPVNDDHGDPLRRLPGSPPARSVPATDQIDGGQRVESYNRSAMRAPSLLSSQQPITYPHSHSWPAVPLTCQGRRVGTSQRQAARRRL</sequence>
<keyword evidence="3" id="KW-1185">Reference proteome</keyword>
<comment type="caution">
    <text evidence="2">The sequence shown here is derived from an EMBL/GenBank/DDBJ whole genome shotgun (WGS) entry which is preliminary data.</text>
</comment>
<organism evidence="2 3">
    <name type="scientific">Liparis tanakae</name>
    <name type="common">Tanaka's snailfish</name>
    <dbReference type="NCBI Taxonomy" id="230148"/>
    <lineage>
        <taxon>Eukaryota</taxon>
        <taxon>Metazoa</taxon>
        <taxon>Chordata</taxon>
        <taxon>Craniata</taxon>
        <taxon>Vertebrata</taxon>
        <taxon>Euteleostomi</taxon>
        <taxon>Actinopterygii</taxon>
        <taxon>Neopterygii</taxon>
        <taxon>Teleostei</taxon>
        <taxon>Neoteleostei</taxon>
        <taxon>Acanthomorphata</taxon>
        <taxon>Eupercaria</taxon>
        <taxon>Perciformes</taxon>
        <taxon>Cottioidei</taxon>
        <taxon>Cottales</taxon>
        <taxon>Liparidae</taxon>
        <taxon>Liparis</taxon>
    </lineage>
</organism>